<dbReference type="Gene3D" id="1.10.287.470">
    <property type="entry name" value="Helix hairpin bin"/>
    <property type="match status" value="1"/>
</dbReference>
<sequence>MKKMNLSGLKYFSTLIVFTLALLSAWWAWNYYMQSPWTRDGKVRAELVTITPQISGRITALNVVDNQFVHKGDRLLTLDPVPWQIALHKADAQLSQAQADMAKAQNEFNRRSKLPRNTISGEDLDVARLNAAAAQANVKAAQAALEQAAWNLQQTTVNAPTDGWVSNLTLRPGNFATAGTPLFALVDSHAFYVVGYFEETKLRHIRPGAAAQVTLYSTGRQLSGQVESIGRAIYDQSLDADSGLLPDIKPNVPWVRLAQRVPVRIRLAALPDNALLIAGTTCTITIQP</sequence>
<name>A0AB34V978_9GAMM</name>
<reference evidence="11 12" key="1">
    <citation type="journal article" date="2016" name="Front. Microbiol.">
        <title>Genomic Resource of Rice Seed Associated Bacteria.</title>
        <authorList>
            <person name="Midha S."/>
            <person name="Bansal K."/>
            <person name="Sharma S."/>
            <person name="Kumar N."/>
            <person name="Patil P.P."/>
            <person name="Chaudhry V."/>
            <person name="Patil P.B."/>
        </authorList>
    </citation>
    <scope>NUCLEOTIDE SEQUENCE [LARGE SCALE GENOMIC DNA]</scope>
    <source>
        <strain evidence="11 12">RSA13</strain>
    </source>
</reference>
<keyword evidence="3 7" id="KW-0812">Transmembrane</keyword>
<dbReference type="SUPFAM" id="SSF111369">
    <property type="entry name" value="HlyD-like secretion proteins"/>
    <property type="match status" value="1"/>
</dbReference>
<organism evidence="11 12">
    <name type="scientific">Pantoea stewartii</name>
    <dbReference type="NCBI Taxonomy" id="66269"/>
    <lineage>
        <taxon>Bacteria</taxon>
        <taxon>Pseudomonadati</taxon>
        <taxon>Pseudomonadota</taxon>
        <taxon>Gammaproteobacteria</taxon>
        <taxon>Enterobacterales</taxon>
        <taxon>Erwiniaceae</taxon>
        <taxon>Pantoea</taxon>
    </lineage>
</organism>
<dbReference type="Pfam" id="PF25876">
    <property type="entry name" value="HH_MFP_RND"/>
    <property type="match status" value="1"/>
</dbReference>
<dbReference type="InterPro" id="IPR058634">
    <property type="entry name" value="AaeA-lik-b-barrel"/>
</dbReference>
<accession>A0AB34V978</accession>
<comment type="similarity">
    <text evidence="2">Belongs to the membrane fusion protein (MFP) (TC 8.A.1) family.</text>
</comment>
<feature type="domain" description="p-hydroxybenzoic acid efflux pump subunit AaeA-like beta-barrel" evidence="10">
    <location>
        <begin position="190"/>
        <end position="286"/>
    </location>
</feature>
<dbReference type="AlphaFoldDB" id="A0AB34V978"/>
<evidence type="ECO:0000256" key="2">
    <source>
        <dbReference type="ARBA" id="ARBA00009477"/>
    </source>
</evidence>
<dbReference type="GO" id="GO:0016020">
    <property type="term" value="C:membrane"/>
    <property type="evidence" value="ECO:0007669"/>
    <property type="project" value="InterPro"/>
</dbReference>
<evidence type="ECO:0000256" key="6">
    <source>
        <dbReference type="SAM" id="Coils"/>
    </source>
</evidence>
<gene>
    <name evidence="11" type="ORF">RSA13_19120</name>
</gene>
<dbReference type="Proteomes" id="UP000072520">
    <property type="component" value="Unassembled WGS sequence"/>
</dbReference>
<dbReference type="Pfam" id="PF25963">
    <property type="entry name" value="Beta-barrel_AAEA"/>
    <property type="match status" value="1"/>
</dbReference>
<evidence type="ECO:0000256" key="3">
    <source>
        <dbReference type="ARBA" id="ARBA00022692"/>
    </source>
</evidence>
<evidence type="ECO:0000259" key="9">
    <source>
        <dbReference type="Pfam" id="PF25917"/>
    </source>
</evidence>
<evidence type="ECO:0000313" key="11">
    <source>
        <dbReference type="EMBL" id="KTS94165.1"/>
    </source>
</evidence>
<proteinExistence type="inferred from homology"/>
<dbReference type="Gene3D" id="2.40.30.170">
    <property type="match status" value="1"/>
</dbReference>
<dbReference type="InterPro" id="IPR050393">
    <property type="entry name" value="MFP_Efflux_Pump"/>
</dbReference>
<evidence type="ECO:0000256" key="1">
    <source>
        <dbReference type="ARBA" id="ARBA00004167"/>
    </source>
</evidence>
<dbReference type="GO" id="GO:0022857">
    <property type="term" value="F:transmembrane transporter activity"/>
    <property type="evidence" value="ECO:0007669"/>
    <property type="project" value="InterPro"/>
</dbReference>
<dbReference type="PANTHER" id="PTHR30367:SF13">
    <property type="entry name" value="MULTIDRUG RESISTANCE EFFLUX PUMP"/>
    <property type="match status" value="1"/>
</dbReference>
<feature type="coiled-coil region" evidence="6">
    <location>
        <begin position="87"/>
        <end position="151"/>
    </location>
</feature>
<protein>
    <submittedName>
        <fullName evidence="11">Membrane protein</fullName>
    </submittedName>
</protein>
<dbReference type="Pfam" id="PF25917">
    <property type="entry name" value="BSH_RND"/>
    <property type="match status" value="1"/>
</dbReference>
<feature type="domain" description="Multidrug resistance protein MdtA-like alpha-helical hairpin" evidence="8">
    <location>
        <begin position="87"/>
        <end position="155"/>
    </location>
</feature>
<evidence type="ECO:0000259" key="8">
    <source>
        <dbReference type="Pfam" id="PF25876"/>
    </source>
</evidence>
<dbReference type="PANTHER" id="PTHR30367">
    <property type="entry name" value="P-HYDROXYBENZOIC ACID EFFLUX PUMP SUBUNIT AAEA-RELATED"/>
    <property type="match status" value="1"/>
</dbReference>
<dbReference type="NCBIfam" id="TIGR01730">
    <property type="entry name" value="RND_mfp"/>
    <property type="match status" value="1"/>
</dbReference>
<dbReference type="InterPro" id="IPR006143">
    <property type="entry name" value="RND_pump_MFP"/>
</dbReference>
<dbReference type="InterPro" id="IPR058624">
    <property type="entry name" value="MdtA-like_HH"/>
</dbReference>
<feature type="transmembrane region" description="Helical" evidence="7">
    <location>
        <begin position="12"/>
        <end position="29"/>
    </location>
</feature>
<comment type="caution">
    <text evidence="11">The sequence shown here is derived from an EMBL/GenBank/DDBJ whole genome shotgun (WGS) entry which is preliminary data.</text>
</comment>
<evidence type="ECO:0000313" key="12">
    <source>
        <dbReference type="Proteomes" id="UP000072520"/>
    </source>
</evidence>
<evidence type="ECO:0000256" key="4">
    <source>
        <dbReference type="ARBA" id="ARBA00022989"/>
    </source>
</evidence>
<feature type="domain" description="Multidrug resistance protein MdtA-like barrel-sandwich hybrid" evidence="9">
    <location>
        <begin position="47"/>
        <end position="187"/>
    </location>
</feature>
<evidence type="ECO:0000259" key="10">
    <source>
        <dbReference type="Pfam" id="PF25963"/>
    </source>
</evidence>
<keyword evidence="4 7" id="KW-1133">Transmembrane helix</keyword>
<evidence type="ECO:0000256" key="5">
    <source>
        <dbReference type="ARBA" id="ARBA00023136"/>
    </source>
</evidence>
<evidence type="ECO:0000256" key="7">
    <source>
        <dbReference type="SAM" id="Phobius"/>
    </source>
</evidence>
<keyword evidence="6" id="KW-0175">Coiled coil</keyword>
<dbReference type="InterPro" id="IPR058625">
    <property type="entry name" value="MdtA-like_BSH"/>
</dbReference>
<keyword evidence="5 7" id="KW-0472">Membrane</keyword>
<dbReference type="EMBL" id="LDSI01000029">
    <property type="protein sequence ID" value="KTS94165.1"/>
    <property type="molecule type" value="Genomic_DNA"/>
</dbReference>
<dbReference type="Gene3D" id="2.40.50.100">
    <property type="match status" value="1"/>
</dbReference>
<comment type="subcellular location">
    <subcellularLocation>
        <location evidence="1">Membrane</location>
        <topology evidence="1">Single-pass membrane protein</topology>
    </subcellularLocation>
</comment>